<dbReference type="GO" id="GO:0016874">
    <property type="term" value="F:ligase activity"/>
    <property type="evidence" value="ECO:0007669"/>
    <property type="project" value="UniProtKB-KW"/>
</dbReference>
<comment type="caution">
    <text evidence="1">The sequence shown here is derived from an EMBL/GenBank/DDBJ whole genome shotgun (WGS) entry which is preliminary data.</text>
</comment>
<keyword evidence="1" id="KW-0436">Ligase</keyword>
<dbReference type="SUPFAM" id="SSF56801">
    <property type="entry name" value="Acetyl-CoA synthetase-like"/>
    <property type="match status" value="1"/>
</dbReference>
<sequence>MTGQSWQDSRAAIRTGTPAGAVVGYTSGTTGEPAAFLSSPTERAELARLQAARRSEGLTLSFTSVNHGSAAFGGFTTGVVPQPLVTEAQYEQVALMLERATEPYASLEPVRGLEGTLFRIKELTLYLMERRGRLDDLGIKAVTVGRNLLSPAWRRRLEDWWGAEVRSVYGFSELRVCNAASCGVCGYHHMPPTGLAEILPLHDDSPVRPGERGRLVVTAFHPYVQLEPRLRYYPGDLAELAPEPCIRWGEHGFRPLGREQHSITLPGSGDLICPADVHPALADHPDVHRFHPTPPPTEIFSKDEVGTPRFRLEATEGGAELHVELRHDPLVWPEKAARAQQEITDSLLLPHTVDVVVHGPGRLGKVRNI</sequence>
<reference evidence="1 2" key="1">
    <citation type="submission" date="2020-08" db="EMBL/GenBank/DDBJ databases">
        <title>Sequencing the genomes of 1000 actinobacteria strains.</title>
        <authorList>
            <person name="Klenk H.-P."/>
        </authorList>
    </citation>
    <scope>NUCLEOTIDE SEQUENCE [LARGE SCALE GENOMIC DNA]</scope>
    <source>
        <strain evidence="1 2">DSM 44786</strain>
    </source>
</reference>
<protein>
    <submittedName>
        <fullName evidence="1">Phenylacetate-coenzyme A ligase PaaK-like adenylate-forming protein</fullName>
    </submittedName>
</protein>
<proteinExistence type="predicted"/>
<dbReference type="AlphaFoldDB" id="A0A7W7SHC5"/>
<evidence type="ECO:0000313" key="2">
    <source>
        <dbReference type="Proteomes" id="UP000573327"/>
    </source>
</evidence>
<accession>A0A7W7SHC5</accession>
<dbReference type="PANTHER" id="PTHR43845:SF1">
    <property type="entry name" value="BLR5969 PROTEIN"/>
    <property type="match status" value="1"/>
</dbReference>
<dbReference type="InterPro" id="IPR042099">
    <property type="entry name" value="ANL_N_sf"/>
</dbReference>
<gene>
    <name evidence="1" type="ORF">F4556_006031</name>
</gene>
<dbReference type="EMBL" id="JACHJR010000001">
    <property type="protein sequence ID" value="MBB4950496.1"/>
    <property type="molecule type" value="Genomic_DNA"/>
</dbReference>
<evidence type="ECO:0000313" key="1">
    <source>
        <dbReference type="EMBL" id="MBB4950496.1"/>
    </source>
</evidence>
<dbReference type="Proteomes" id="UP000573327">
    <property type="component" value="Unassembled WGS sequence"/>
</dbReference>
<dbReference type="Gene3D" id="3.40.50.12780">
    <property type="entry name" value="N-terminal domain of ligase-like"/>
    <property type="match status" value="1"/>
</dbReference>
<dbReference type="RefSeq" id="WP_184921697.1">
    <property type="nucleotide sequence ID" value="NZ_JACHJR010000001.1"/>
</dbReference>
<keyword evidence="2" id="KW-1185">Reference proteome</keyword>
<dbReference type="PANTHER" id="PTHR43845">
    <property type="entry name" value="BLR5969 PROTEIN"/>
    <property type="match status" value="1"/>
</dbReference>
<organism evidence="1 2">
    <name type="scientific">Kitasatospora gansuensis</name>
    <dbReference type="NCBI Taxonomy" id="258050"/>
    <lineage>
        <taxon>Bacteria</taxon>
        <taxon>Bacillati</taxon>
        <taxon>Actinomycetota</taxon>
        <taxon>Actinomycetes</taxon>
        <taxon>Kitasatosporales</taxon>
        <taxon>Streptomycetaceae</taxon>
        <taxon>Kitasatospora</taxon>
    </lineage>
</organism>
<name>A0A7W7SHC5_9ACTN</name>